<dbReference type="AlphaFoldDB" id="A0A7W8GH59"/>
<evidence type="ECO:0000313" key="1">
    <source>
        <dbReference type="EMBL" id="MBB5235545.1"/>
    </source>
</evidence>
<sequence>MAWARDNDEVGLRSLFAAFLVMRGSRGSKVSNYTLTSYRQGLNTFLAWSMLGGVKVQLPQPGPRFVWLVRNRLLGERAREVIFSGPCLDRFLKALLPGTAQMGGAIRPPERRPQTI</sequence>
<dbReference type="Proteomes" id="UP000525389">
    <property type="component" value="Unassembled WGS sequence"/>
</dbReference>
<name>A0A7W8GH59_9DEIO</name>
<evidence type="ECO:0000313" key="2">
    <source>
        <dbReference type="Proteomes" id="UP000525389"/>
    </source>
</evidence>
<reference evidence="1 2" key="1">
    <citation type="submission" date="2020-08" db="EMBL/GenBank/DDBJ databases">
        <title>Genomic Encyclopedia of Type Strains, Phase IV (KMG-IV): sequencing the most valuable type-strain genomes for metagenomic binning, comparative biology and taxonomic classification.</title>
        <authorList>
            <person name="Goeker M."/>
        </authorList>
    </citation>
    <scope>NUCLEOTIDE SEQUENCE [LARGE SCALE GENOMIC DNA]</scope>
    <source>
        <strain evidence="1 2">DSM 101791</strain>
    </source>
</reference>
<accession>A0A7W8GH59</accession>
<keyword evidence="2" id="KW-1185">Reference proteome</keyword>
<protein>
    <submittedName>
        <fullName evidence="1">Uncharacterized protein</fullName>
    </submittedName>
</protein>
<proteinExistence type="predicted"/>
<organism evidence="1 2">
    <name type="scientific">Deinococcus budaensis</name>
    <dbReference type="NCBI Taxonomy" id="1665626"/>
    <lineage>
        <taxon>Bacteria</taxon>
        <taxon>Thermotogati</taxon>
        <taxon>Deinococcota</taxon>
        <taxon>Deinococci</taxon>
        <taxon>Deinococcales</taxon>
        <taxon>Deinococcaceae</taxon>
        <taxon>Deinococcus</taxon>
    </lineage>
</organism>
<dbReference type="EMBL" id="JACHFN010000013">
    <property type="protein sequence ID" value="MBB5235545.1"/>
    <property type="molecule type" value="Genomic_DNA"/>
</dbReference>
<gene>
    <name evidence="1" type="ORF">HNQ09_003002</name>
</gene>
<comment type="caution">
    <text evidence="1">The sequence shown here is derived from an EMBL/GenBank/DDBJ whole genome shotgun (WGS) entry which is preliminary data.</text>
</comment>